<dbReference type="PANTHER" id="PTHR46491">
    <property type="entry name" value="CDGSH IRON SULFUR DOMAIN PROTEIN HOMOLOG"/>
    <property type="match status" value="1"/>
</dbReference>
<accession>A0A7L9RRV0</accession>
<keyword evidence="7" id="KW-1185">Reference proteome</keyword>
<dbReference type="Gene3D" id="3.40.5.90">
    <property type="entry name" value="CDGSH iron-sulfur domain, mitoNEET-type"/>
    <property type="match status" value="2"/>
</dbReference>
<evidence type="ECO:0000313" key="7">
    <source>
        <dbReference type="Proteomes" id="UP000594001"/>
    </source>
</evidence>
<protein>
    <submittedName>
        <fullName evidence="6">CDGSH iron-sulfur domain-containing protein</fullName>
    </submittedName>
</protein>
<dbReference type="Pfam" id="PF09360">
    <property type="entry name" value="zf-CDGSH"/>
    <property type="match status" value="2"/>
</dbReference>
<keyword evidence="4" id="KW-0411">Iron-sulfur</keyword>
<dbReference type="InterPro" id="IPR042216">
    <property type="entry name" value="MitoNEET_CISD"/>
</dbReference>
<proteinExistence type="predicted"/>
<evidence type="ECO:0000256" key="4">
    <source>
        <dbReference type="ARBA" id="ARBA00023014"/>
    </source>
</evidence>
<keyword evidence="3" id="KW-0408">Iron</keyword>
<dbReference type="GO" id="GO:0046872">
    <property type="term" value="F:metal ion binding"/>
    <property type="evidence" value="ECO:0007669"/>
    <property type="project" value="UniProtKB-KW"/>
</dbReference>
<evidence type="ECO:0000313" key="6">
    <source>
        <dbReference type="EMBL" id="QOL19279.1"/>
    </source>
</evidence>
<dbReference type="InterPro" id="IPR052950">
    <property type="entry name" value="CISD"/>
</dbReference>
<reference evidence="6 7" key="1">
    <citation type="submission" date="2020-06" db="EMBL/GenBank/DDBJ databases">
        <title>The endosymbiont of the kinetoplastid Bodo saltans is a Paracaedibacter-like alpha-proteobacterium possessing a putative toxin-antitoxin system.</title>
        <authorList>
            <person name="Midha S."/>
            <person name="Rigden D.J."/>
            <person name="Siozios S."/>
            <person name="Hurst G.D.D."/>
            <person name="Jackson A.P."/>
        </authorList>
    </citation>
    <scope>NUCLEOTIDE SEQUENCE [LARGE SCALE GENOMIC DNA]</scope>
    <source>
        <strain evidence="6">Lake Konstanz</strain>
    </source>
</reference>
<organism evidence="6 7">
    <name type="scientific">Candidatus Bodocaedibacter vickermanii</name>
    <dbReference type="NCBI Taxonomy" id="2741701"/>
    <lineage>
        <taxon>Bacteria</taxon>
        <taxon>Pseudomonadati</taxon>
        <taxon>Pseudomonadota</taxon>
        <taxon>Alphaproteobacteria</taxon>
        <taxon>Holosporales</taxon>
        <taxon>Candidatus Paracaedibacteraceae</taxon>
        <taxon>Candidatus Bodocaedibacter</taxon>
    </lineage>
</organism>
<keyword evidence="2" id="KW-0479">Metal-binding</keyword>
<dbReference type="InterPro" id="IPR018967">
    <property type="entry name" value="FeS-contain_CDGSH-typ"/>
</dbReference>
<dbReference type="EMBL" id="CP054719">
    <property type="protein sequence ID" value="QOL19279.1"/>
    <property type="molecule type" value="Genomic_DNA"/>
</dbReference>
<evidence type="ECO:0000256" key="3">
    <source>
        <dbReference type="ARBA" id="ARBA00023004"/>
    </source>
</evidence>
<evidence type="ECO:0000259" key="5">
    <source>
        <dbReference type="SMART" id="SM00704"/>
    </source>
</evidence>
<dbReference type="GO" id="GO:0051537">
    <property type="term" value="F:2 iron, 2 sulfur cluster binding"/>
    <property type="evidence" value="ECO:0007669"/>
    <property type="project" value="UniProtKB-KW"/>
</dbReference>
<dbReference type="SMART" id="SM00704">
    <property type="entry name" value="ZnF_CDGSH"/>
    <property type="match status" value="2"/>
</dbReference>
<gene>
    <name evidence="6" type="ORF">CPBP_00027</name>
</gene>
<dbReference type="RefSeq" id="WP_350332037.1">
    <property type="nucleotide sequence ID" value="NZ_CP054719.1"/>
</dbReference>
<dbReference type="PANTHER" id="PTHR46491:SF3">
    <property type="entry name" value="CDGSH IRON-SULFUR DOMAIN-CONTAINING PROTEIN 3, MITOCHONDRIAL"/>
    <property type="match status" value="1"/>
</dbReference>
<name>A0A7L9RRV0_9PROT</name>
<keyword evidence="1" id="KW-0001">2Fe-2S</keyword>
<feature type="domain" description="Iron-binding zinc finger CDGSH type" evidence="5">
    <location>
        <begin position="42"/>
        <end position="77"/>
    </location>
</feature>
<feature type="domain" description="Iron-binding zinc finger CDGSH type" evidence="5">
    <location>
        <begin position="4"/>
        <end position="41"/>
    </location>
</feature>
<dbReference type="KEGG" id="pbal:CPBP_00027"/>
<evidence type="ECO:0000256" key="1">
    <source>
        <dbReference type="ARBA" id="ARBA00022714"/>
    </source>
</evidence>
<dbReference type="GO" id="GO:0005737">
    <property type="term" value="C:cytoplasm"/>
    <property type="evidence" value="ECO:0007669"/>
    <property type="project" value="UniProtKB-ARBA"/>
</dbReference>
<dbReference type="AlphaFoldDB" id="A0A7L9RRV0"/>
<evidence type="ECO:0000256" key="2">
    <source>
        <dbReference type="ARBA" id="ARBA00022723"/>
    </source>
</evidence>
<sequence length="77" mass="8746">MSSKQPYKLHIEPGVVYSWCSCGFSATEPLCDGSHRTETENKRSVKFQSDNAKDVMLCMCKHTKNPPYCDGSHNQFE</sequence>
<dbReference type="Proteomes" id="UP000594001">
    <property type="component" value="Chromosome"/>
</dbReference>